<dbReference type="Gene3D" id="3.30.70.20">
    <property type="match status" value="1"/>
</dbReference>
<keyword evidence="7" id="KW-0411">Iron-sulfur</keyword>
<dbReference type="InterPro" id="IPR017900">
    <property type="entry name" value="4Fe4S_Fe_S_CS"/>
</dbReference>
<dbReference type="PANTHER" id="PTHR43687">
    <property type="entry name" value="ADENYLYLSULFATE REDUCTASE, BETA SUBUNIT"/>
    <property type="match status" value="1"/>
</dbReference>
<comment type="caution">
    <text evidence="9">The sequence shown here is derived from an EMBL/GenBank/DDBJ whole genome shotgun (WGS) entry which is preliminary data.</text>
</comment>
<dbReference type="AlphaFoldDB" id="X0S8Z2"/>
<name>X0S8Z2_9ZZZZ</name>
<evidence type="ECO:0000256" key="6">
    <source>
        <dbReference type="ARBA" id="ARBA00023004"/>
    </source>
</evidence>
<keyword evidence="4" id="KW-0677">Repeat</keyword>
<dbReference type="InterPro" id="IPR017896">
    <property type="entry name" value="4Fe4S_Fe-S-bd"/>
</dbReference>
<dbReference type="EMBL" id="BARS01000448">
    <property type="protein sequence ID" value="GAF77493.1"/>
    <property type="molecule type" value="Genomic_DNA"/>
</dbReference>
<feature type="domain" description="4Fe-4S ferredoxin-type" evidence="8">
    <location>
        <begin position="6"/>
        <end position="35"/>
    </location>
</feature>
<evidence type="ECO:0000313" key="9">
    <source>
        <dbReference type="EMBL" id="GAF77493.1"/>
    </source>
</evidence>
<dbReference type="InterPro" id="IPR009016">
    <property type="entry name" value="Fe_hydrogenase"/>
</dbReference>
<dbReference type="SUPFAM" id="SSF54862">
    <property type="entry name" value="4Fe-4S ferredoxins"/>
    <property type="match status" value="1"/>
</dbReference>
<dbReference type="PROSITE" id="PS51379">
    <property type="entry name" value="4FE4S_FER_2"/>
    <property type="match status" value="2"/>
</dbReference>
<evidence type="ECO:0000256" key="4">
    <source>
        <dbReference type="ARBA" id="ARBA00022737"/>
    </source>
</evidence>
<feature type="domain" description="4Fe-4S ferredoxin-type" evidence="8">
    <location>
        <begin position="36"/>
        <end position="64"/>
    </location>
</feature>
<protein>
    <recommendedName>
        <fullName evidence="8">4Fe-4S ferredoxin-type domain-containing protein</fullName>
    </recommendedName>
</protein>
<dbReference type="PANTHER" id="PTHR43687:SF6">
    <property type="entry name" value="L-ASPARTATE SEMIALDEHYDE SULFURTRANSFERASE IRON-SULFUR SUBUNIT"/>
    <property type="match status" value="1"/>
</dbReference>
<dbReference type="GO" id="GO:0046872">
    <property type="term" value="F:metal ion binding"/>
    <property type="evidence" value="ECO:0007669"/>
    <property type="project" value="UniProtKB-KW"/>
</dbReference>
<evidence type="ECO:0000256" key="3">
    <source>
        <dbReference type="ARBA" id="ARBA00022723"/>
    </source>
</evidence>
<reference evidence="9" key="1">
    <citation type="journal article" date="2014" name="Front. Microbiol.">
        <title>High frequency of phylogenetically diverse reductive dehalogenase-homologous genes in deep subseafloor sedimentary metagenomes.</title>
        <authorList>
            <person name="Kawai M."/>
            <person name="Futagami T."/>
            <person name="Toyoda A."/>
            <person name="Takaki Y."/>
            <person name="Nishi S."/>
            <person name="Hori S."/>
            <person name="Arai W."/>
            <person name="Tsubouchi T."/>
            <person name="Morono Y."/>
            <person name="Uchiyama I."/>
            <person name="Ito T."/>
            <person name="Fujiyama A."/>
            <person name="Inagaki F."/>
            <person name="Takami H."/>
        </authorList>
    </citation>
    <scope>NUCLEOTIDE SEQUENCE</scope>
    <source>
        <strain evidence="9">Expedition CK06-06</strain>
    </source>
</reference>
<organism evidence="9">
    <name type="scientific">marine sediment metagenome</name>
    <dbReference type="NCBI Taxonomy" id="412755"/>
    <lineage>
        <taxon>unclassified sequences</taxon>
        <taxon>metagenomes</taxon>
        <taxon>ecological metagenomes</taxon>
    </lineage>
</organism>
<keyword evidence="2" id="KW-0004">4Fe-4S</keyword>
<dbReference type="PROSITE" id="PS00198">
    <property type="entry name" value="4FE4S_FER_1"/>
    <property type="match status" value="1"/>
</dbReference>
<accession>X0S8Z2</accession>
<keyword evidence="3" id="KW-0479">Metal-binding</keyword>
<evidence type="ECO:0000256" key="1">
    <source>
        <dbReference type="ARBA" id="ARBA00022448"/>
    </source>
</evidence>
<dbReference type="SUPFAM" id="SSF53920">
    <property type="entry name" value="Fe-only hydrogenase"/>
    <property type="match status" value="1"/>
</dbReference>
<keyword evidence="5" id="KW-0249">Electron transport</keyword>
<feature type="non-terminal residue" evidence="9">
    <location>
        <position position="152"/>
    </location>
</feature>
<gene>
    <name evidence="9" type="ORF">S01H1_01099</name>
</gene>
<keyword evidence="6" id="KW-0408">Iron</keyword>
<dbReference type="InterPro" id="IPR050572">
    <property type="entry name" value="Fe-S_Ferredoxin"/>
</dbReference>
<evidence type="ECO:0000256" key="2">
    <source>
        <dbReference type="ARBA" id="ARBA00022485"/>
    </source>
</evidence>
<dbReference type="GO" id="GO:0051539">
    <property type="term" value="F:4 iron, 4 sulfur cluster binding"/>
    <property type="evidence" value="ECO:0007669"/>
    <property type="project" value="UniProtKB-KW"/>
</dbReference>
<proteinExistence type="predicted"/>
<sequence length="152" mass="16616">MPDRTHGFTIDECKCEGCLSCIRSCPTQAIRVRDGKARLLPKLCIDCGSCLTVCASGAIQATTRSFADIDKFRYKVAVPSPVLYGQFPVGMSPARIVAGLKTLGFDAVWDFGVEIALVDRAILNYVEEWDGPYPLISVSCPVIVRLVQVLYP</sequence>
<dbReference type="Pfam" id="PF13237">
    <property type="entry name" value="Fer4_10"/>
    <property type="match status" value="1"/>
</dbReference>
<keyword evidence="1" id="KW-0813">Transport</keyword>
<evidence type="ECO:0000256" key="5">
    <source>
        <dbReference type="ARBA" id="ARBA00022982"/>
    </source>
</evidence>
<evidence type="ECO:0000259" key="8">
    <source>
        <dbReference type="PROSITE" id="PS51379"/>
    </source>
</evidence>
<evidence type="ECO:0000256" key="7">
    <source>
        <dbReference type="ARBA" id="ARBA00023014"/>
    </source>
</evidence>